<reference evidence="4" key="1">
    <citation type="submission" date="2017-09" db="EMBL/GenBank/DDBJ databases">
        <title>Depth-based differentiation of microbial function through sediment-hosted aquifers and enrichment of novel symbionts in the deep terrestrial subsurface.</title>
        <authorList>
            <person name="Probst A.J."/>
            <person name="Ladd B."/>
            <person name="Jarett J.K."/>
            <person name="Geller-Mcgrath D.E."/>
            <person name="Sieber C.M.K."/>
            <person name="Emerson J.B."/>
            <person name="Anantharaman K."/>
            <person name="Thomas B.C."/>
            <person name="Malmstrom R."/>
            <person name="Stieglmeier M."/>
            <person name="Klingl A."/>
            <person name="Woyke T."/>
            <person name="Ryan C.M."/>
            <person name="Banfield J.F."/>
        </authorList>
    </citation>
    <scope>NUCLEOTIDE SEQUENCE [LARGE SCALE GENOMIC DNA]</scope>
</reference>
<feature type="signal peptide" evidence="2">
    <location>
        <begin position="1"/>
        <end position="27"/>
    </location>
</feature>
<sequence length="341" mass="34589">MSFGFKVKLTMLLAAVGIMTASVFCYAADFGLGEAGSVSGLTKNKITEAGSIPAVLGDLVGIALSLLGIFFFILVLYAGFIWMTAAGSGEQVDKAKKILMSGAIGLVIVLSAYTITSYVFTEFLAGAPTGQTGGDVCKTGADGQDCGDNSLCLNKKCVSECVYTYGTNAKCKAAGSCAGVELTGFCPGGTNNKCCVPQYDYDFVHKVSGGTSDTGSVMIFESCSTKGGYCIKQGDAGCGTYPGYSEIPGNFSDCSGETSSCCVNSCRTKGGMCLSANECSNASGKEEAESCGDGQVCCVTCVSQGGSCFFSGSESCSGKVLSGSKNGCGTGLSCCIGGFLQ</sequence>
<evidence type="ECO:0000256" key="1">
    <source>
        <dbReference type="SAM" id="Phobius"/>
    </source>
</evidence>
<protein>
    <submittedName>
        <fullName evidence="3">Uncharacterized protein</fullName>
    </submittedName>
</protein>
<name>A0A2M6W771_9BACT</name>
<evidence type="ECO:0000256" key="2">
    <source>
        <dbReference type="SAM" id="SignalP"/>
    </source>
</evidence>
<evidence type="ECO:0000313" key="3">
    <source>
        <dbReference type="EMBL" id="PIT88631.1"/>
    </source>
</evidence>
<organism evidence="3 4">
    <name type="scientific">Candidatus Magasanikbacteria bacterium CG10_big_fil_rev_8_21_14_0_10_36_32</name>
    <dbReference type="NCBI Taxonomy" id="1974646"/>
    <lineage>
        <taxon>Bacteria</taxon>
        <taxon>Candidatus Magasanikiibacteriota</taxon>
    </lineage>
</organism>
<dbReference type="InterPro" id="IPR043993">
    <property type="entry name" value="T4SS_pilin"/>
</dbReference>
<gene>
    <name evidence="3" type="ORF">COU29_02555</name>
</gene>
<comment type="caution">
    <text evidence="3">The sequence shown here is derived from an EMBL/GenBank/DDBJ whole genome shotgun (WGS) entry which is preliminary data.</text>
</comment>
<feature type="transmembrane region" description="Helical" evidence="1">
    <location>
        <begin position="98"/>
        <end position="120"/>
    </location>
</feature>
<keyword evidence="2" id="KW-0732">Signal</keyword>
<accession>A0A2M6W771</accession>
<keyword evidence="1" id="KW-0472">Membrane</keyword>
<feature type="chain" id="PRO_5014876199" evidence="2">
    <location>
        <begin position="28"/>
        <end position="341"/>
    </location>
</feature>
<evidence type="ECO:0000313" key="4">
    <source>
        <dbReference type="Proteomes" id="UP000231426"/>
    </source>
</evidence>
<feature type="transmembrane region" description="Helical" evidence="1">
    <location>
        <begin position="59"/>
        <end position="86"/>
    </location>
</feature>
<keyword evidence="1" id="KW-0812">Transmembrane</keyword>
<dbReference type="AlphaFoldDB" id="A0A2M6W771"/>
<dbReference type="Pfam" id="PF18895">
    <property type="entry name" value="T4SS_pilin"/>
    <property type="match status" value="1"/>
</dbReference>
<proteinExistence type="predicted"/>
<dbReference type="EMBL" id="PFBV01000003">
    <property type="protein sequence ID" value="PIT88631.1"/>
    <property type="molecule type" value="Genomic_DNA"/>
</dbReference>
<dbReference type="Proteomes" id="UP000231426">
    <property type="component" value="Unassembled WGS sequence"/>
</dbReference>
<keyword evidence="1" id="KW-1133">Transmembrane helix</keyword>